<evidence type="ECO:0000256" key="1">
    <source>
        <dbReference type="SAM" id="MobiDB-lite"/>
    </source>
</evidence>
<gene>
    <name evidence="2" type="ORF">HPP92_006008</name>
</gene>
<evidence type="ECO:0000313" key="3">
    <source>
        <dbReference type="Proteomes" id="UP000639772"/>
    </source>
</evidence>
<comment type="caution">
    <text evidence="2">The sequence shown here is derived from an EMBL/GenBank/DDBJ whole genome shotgun (WGS) entry which is preliminary data.</text>
</comment>
<feature type="compositionally biased region" description="Polar residues" evidence="1">
    <location>
        <begin position="21"/>
        <end position="33"/>
    </location>
</feature>
<organism evidence="2 3">
    <name type="scientific">Vanilla planifolia</name>
    <name type="common">Vanilla</name>
    <dbReference type="NCBI Taxonomy" id="51239"/>
    <lineage>
        <taxon>Eukaryota</taxon>
        <taxon>Viridiplantae</taxon>
        <taxon>Streptophyta</taxon>
        <taxon>Embryophyta</taxon>
        <taxon>Tracheophyta</taxon>
        <taxon>Spermatophyta</taxon>
        <taxon>Magnoliopsida</taxon>
        <taxon>Liliopsida</taxon>
        <taxon>Asparagales</taxon>
        <taxon>Orchidaceae</taxon>
        <taxon>Vanilloideae</taxon>
        <taxon>Vanilleae</taxon>
        <taxon>Vanilla</taxon>
    </lineage>
</organism>
<dbReference type="Proteomes" id="UP000639772">
    <property type="component" value="Unassembled WGS sequence"/>
</dbReference>
<proteinExistence type="predicted"/>
<evidence type="ECO:0000313" key="2">
    <source>
        <dbReference type="EMBL" id="KAG0495014.1"/>
    </source>
</evidence>
<name>A0A835RT56_VANPL</name>
<feature type="region of interest" description="Disordered" evidence="1">
    <location>
        <begin position="1"/>
        <end position="89"/>
    </location>
</feature>
<dbReference type="EMBL" id="JADCNM010000002">
    <property type="protein sequence ID" value="KAG0495014.1"/>
    <property type="molecule type" value="Genomic_DNA"/>
</dbReference>
<feature type="compositionally biased region" description="Low complexity" evidence="1">
    <location>
        <begin position="79"/>
        <end position="89"/>
    </location>
</feature>
<accession>A0A835RT56</accession>
<protein>
    <submittedName>
        <fullName evidence="2">Uncharacterized protein</fullName>
    </submittedName>
</protein>
<dbReference type="AlphaFoldDB" id="A0A835RT56"/>
<reference evidence="2 3" key="1">
    <citation type="journal article" date="2020" name="Nat. Food">
        <title>A phased Vanilla planifolia genome enables genetic improvement of flavour and production.</title>
        <authorList>
            <person name="Hasing T."/>
            <person name="Tang H."/>
            <person name="Brym M."/>
            <person name="Khazi F."/>
            <person name="Huang T."/>
            <person name="Chambers A.H."/>
        </authorList>
    </citation>
    <scope>NUCLEOTIDE SEQUENCE [LARGE SCALE GENOMIC DNA]</scope>
    <source>
        <tissue evidence="2">Leaf</tissue>
    </source>
</reference>
<sequence>MSRNPSSEALDKPTRVRASDSTRLSRIHTQTSGYCVEGAEDGAARRIASTPGPGRPIPPDRVDRNPGGGEDPSPPGLWSAQSSQSPQPS</sequence>
<feature type="compositionally biased region" description="Basic and acidic residues" evidence="1">
    <location>
        <begin position="9"/>
        <end position="20"/>
    </location>
</feature>